<organism evidence="1 2">
    <name type="scientific">Triplophysa rosa</name>
    <name type="common">Cave loach</name>
    <dbReference type="NCBI Taxonomy" id="992332"/>
    <lineage>
        <taxon>Eukaryota</taxon>
        <taxon>Metazoa</taxon>
        <taxon>Chordata</taxon>
        <taxon>Craniata</taxon>
        <taxon>Vertebrata</taxon>
        <taxon>Euteleostomi</taxon>
        <taxon>Actinopterygii</taxon>
        <taxon>Neopterygii</taxon>
        <taxon>Teleostei</taxon>
        <taxon>Ostariophysi</taxon>
        <taxon>Cypriniformes</taxon>
        <taxon>Nemacheilidae</taxon>
        <taxon>Triplophysa</taxon>
    </lineage>
</organism>
<dbReference type="Proteomes" id="UP001059041">
    <property type="component" value="Linkage Group LG12"/>
</dbReference>
<evidence type="ECO:0000313" key="1">
    <source>
        <dbReference type="EMBL" id="KAI7802326.1"/>
    </source>
</evidence>
<dbReference type="AlphaFoldDB" id="A0A9W7TTJ6"/>
<protein>
    <submittedName>
        <fullName evidence="1">Uncharacterized protein</fullName>
    </submittedName>
</protein>
<name>A0A9W7TTJ6_TRIRA</name>
<accession>A0A9W7TTJ6</accession>
<gene>
    <name evidence="1" type="ORF">IRJ41_006721</name>
</gene>
<proteinExistence type="predicted"/>
<reference evidence="1" key="1">
    <citation type="submission" date="2021-02" db="EMBL/GenBank/DDBJ databases">
        <title>Comparative genomics reveals that relaxation of natural selection precedes convergent phenotypic evolution of cavefish.</title>
        <authorList>
            <person name="Peng Z."/>
        </authorList>
    </citation>
    <scope>NUCLEOTIDE SEQUENCE</scope>
    <source>
        <tissue evidence="1">Muscle</tissue>
    </source>
</reference>
<keyword evidence="2" id="KW-1185">Reference proteome</keyword>
<evidence type="ECO:0000313" key="2">
    <source>
        <dbReference type="Proteomes" id="UP001059041"/>
    </source>
</evidence>
<dbReference type="EMBL" id="JAFHDT010000012">
    <property type="protein sequence ID" value="KAI7802326.1"/>
    <property type="molecule type" value="Genomic_DNA"/>
</dbReference>
<comment type="caution">
    <text evidence="1">The sequence shown here is derived from an EMBL/GenBank/DDBJ whole genome shotgun (WGS) entry which is preliminary data.</text>
</comment>
<sequence>MPEKEEKGGVEEKEDKKRNTFNRWIHDILWTFIFVLTSAGCTECGEETRHLSVCGLKPHQTLNADCQSENMDLLKKKHTC</sequence>